<reference evidence="14 15" key="1">
    <citation type="journal article" date="2024" name="Commun. Biol.">
        <title>Comparative genomic analysis of thermophilic fungi reveals convergent evolutionary adaptations and gene losses.</title>
        <authorList>
            <person name="Steindorff A.S."/>
            <person name="Aguilar-Pontes M.V."/>
            <person name="Robinson A.J."/>
            <person name="Andreopoulos B."/>
            <person name="LaButti K."/>
            <person name="Kuo A."/>
            <person name="Mondo S."/>
            <person name="Riley R."/>
            <person name="Otillar R."/>
            <person name="Haridas S."/>
            <person name="Lipzen A."/>
            <person name="Grimwood J."/>
            <person name="Schmutz J."/>
            <person name="Clum A."/>
            <person name="Reid I.D."/>
            <person name="Moisan M.C."/>
            <person name="Butler G."/>
            <person name="Nguyen T.T.M."/>
            <person name="Dewar K."/>
            <person name="Conant G."/>
            <person name="Drula E."/>
            <person name="Henrissat B."/>
            <person name="Hansel C."/>
            <person name="Singer S."/>
            <person name="Hutchinson M.I."/>
            <person name="de Vries R.P."/>
            <person name="Natvig D.O."/>
            <person name="Powell A.J."/>
            <person name="Tsang A."/>
            <person name="Grigoriev I.V."/>
        </authorList>
    </citation>
    <scope>NUCLEOTIDE SEQUENCE [LARGE SCALE GENOMIC DNA]</scope>
    <source>
        <strain evidence="14 15">ATCC 24622</strain>
    </source>
</reference>
<dbReference type="Gene3D" id="3.10.660.10">
    <property type="entry name" value="DPH Zinc finger"/>
    <property type="match status" value="1"/>
</dbReference>
<dbReference type="PROSITE" id="PS50076">
    <property type="entry name" value="DNAJ_2"/>
    <property type="match status" value="1"/>
</dbReference>
<evidence type="ECO:0000256" key="9">
    <source>
        <dbReference type="ARBA" id="ARBA00022833"/>
    </source>
</evidence>
<evidence type="ECO:0000256" key="3">
    <source>
        <dbReference type="ARBA" id="ARBA00004496"/>
    </source>
</evidence>
<evidence type="ECO:0000256" key="10">
    <source>
        <dbReference type="ARBA" id="ARBA00023004"/>
    </source>
</evidence>
<keyword evidence="10" id="KW-0408">Iron</keyword>
<keyword evidence="8" id="KW-0479">Metal-binding</keyword>
<keyword evidence="7" id="KW-0963">Cytoplasm</keyword>
<name>A0ABR3Y8T1_9PEZI</name>
<keyword evidence="15" id="KW-1185">Reference proteome</keyword>
<comment type="function">
    <text evidence="1">Required for the first step of diphthamide biosynthesis, the transfer of 3-amino-3-carboxypropyl from S-adenosyl-L-methionine to a histidine residue. Diphthamide is a post-translational modification of histidine which occurs in elongation factor 2.</text>
</comment>
<accession>A0ABR3Y8T1</accession>
<evidence type="ECO:0000313" key="14">
    <source>
        <dbReference type="EMBL" id="KAL1884257.1"/>
    </source>
</evidence>
<evidence type="ECO:0000256" key="8">
    <source>
        <dbReference type="ARBA" id="ARBA00022723"/>
    </source>
</evidence>
<dbReference type="SUPFAM" id="SSF144217">
    <property type="entry name" value="CSL zinc finger"/>
    <property type="match status" value="1"/>
</dbReference>
<evidence type="ECO:0000259" key="13">
    <source>
        <dbReference type="PROSITE" id="PS51074"/>
    </source>
</evidence>
<evidence type="ECO:0000313" key="15">
    <source>
        <dbReference type="Proteomes" id="UP001586593"/>
    </source>
</evidence>
<dbReference type="InterPro" id="IPR001623">
    <property type="entry name" value="DnaJ_domain"/>
</dbReference>
<dbReference type="CDD" id="cd06257">
    <property type="entry name" value="DnaJ"/>
    <property type="match status" value="1"/>
</dbReference>
<dbReference type="InterPro" id="IPR007872">
    <property type="entry name" value="DPH_MB_dom"/>
</dbReference>
<organism evidence="14 15">
    <name type="scientific">Phialemonium thermophilum</name>
    <dbReference type="NCBI Taxonomy" id="223376"/>
    <lineage>
        <taxon>Eukaryota</taxon>
        <taxon>Fungi</taxon>
        <taxon>Dikarya</taxon>
        <taxon>Ascomycota</taxon>
        <taxon>Pezizomycotina</taxon>
        <taxon>Sordariomycetes</taxon>
        <taxon>Sordariomycetidae</taxon>
        <taxon>Cephalothecales</taxon>
        <taxon>Cephalothecaceae</taxon>
        <taxon>Phialemonium</taxon>
    </lineage>
</organism>
<keyword evidence="9" id="KW-0862">Zinc</keyword>
<dbReference type="EMBL" id="JAZHXJ010000002">
    <property type="protein sequence ID" value="KAL1884257.1"/>
    <property type="molecule type" value="Genomic_DNA"/>
</dbReference>
<dbReference type="PANTHER" id="PTHR21454:SF46">
    <property type="entry name" value="DIPHTHAMIDE BIOSYNTHESIS PROTEIN 4"/>
    <property type="match status" value="1"/>
</dbReference>
<dbReference type="InterPro" id="IPR036869">
    <property type="entry name" value="J_dom_sf"/>
</dbReference>
<evidence type="ECO:0000256" key="2">
    <source>
        <dbReference type="ARBA" id="ARBA00004123"/>
    </source>
</evidence>
<dbReference type="InterPro" id="IPR036671">
    <property type="entry name" value="DPH_MB_sf"/>
</dbReference>
<evidence type="ECO:0000256" key="11">
    <source>
        <dbReference type="ARBA" id="ARBA00023242"/>
    </source>
</evidence>
<dbReference type="Pfam" id="PF00226">
    <property type="entry name" value="DnaJ"/>
    <property type="match status" value="1"/>
</dbReference>
<sequence>MPSSLGLVGLTNYYDVLQVSPAALDDGDNATLTLKRAYHRALLKHHPDKKSQIPSRGSVSAFTVDEICAAFAVLSDPRRRAEYDQARRLNASVAGNDTLGGLRTEFQTGIEVADLDDLDSDAAAGEWFRACRCGNPRGFRVTEPDLEDAAEIGEVMVGCQDCSLWLRVHFAVIDGEAEEQKGQ</sequence>
<proteinExistence type="inferred from homology"/>
<comment type="caution">
    <text evidence="14">The sequence shown here is derived from an EMBL/GenBank/DDBJ whole genome shotgun (WGS) entry which is preliminary data.</text>
</comment>
<evidence type="ECO:0000256" key="4">
    <source>
        <dbReference type="ARBA" id="ARBA00005156"/>
    </source>
</evidence>
<evidence type="ECO:0000256" key="6">
    <source>
        <dbReference type="ARBA" id="ARBA00021797"/>
    </source>
</evidence>
<dbReference type="SMART" id="SM00271">
    <property type="entry name" value="DnaJ"/>
    <property type="match status" value="1"/>
</dbReference>
<comment type="similarity">
    <text evidence="5">Belongs to the DPH4 family.</text>
</comment>
<dbReference type="Pfam" id="PF05207">
    <property type="entry name" value="Zn_ribbon_CSL"/>
    <property type="match status" value="1"/>
</dbReference>
<dbReference type="SUPFAM" id="SSF46565">
    <property type="entry name" value="Chaperone J-domain"/>
    <property type="match status" value="1"/>
</dbReference>
<comment type="pathway">
    <text evidence="4">Protein modification; peptidyl-diphthamide biosynthesis.</text>
</comment>
<protein>
    <recommendedName>
        <fullName evidence="6">Diphthamide biosynthesis protein 4</fullName>
    </recommendedName>
</protein>
<dbReference type="PRINTS" id="PR00625">
    <property type="entry name" value="JDOMAIN"/>
</dbReference>
<gene>
    <name evidence="14" type="ORF">VTK73DRAFT_3241</name>
</gene>
<dbReference type="Gene3D" id="1.10.287.110">
    <property type="entry name" value="DnaJ domain"/>
    <property type="match status" value="1"/>
</dbReference>
<dbReference type="PANTHER" id="PTHR21454">
    <property type="entry name" value="DPH3 HOMOLOG-RELATED"/>
    <property type="match status" value="1"/>
</dbReference>
<comment type="subcellular location">
    <subcellularLocation>
        <location evidence="3">Cytoplasm</location>
    </subcellularLocation>
    <subcellularLocation>
        <location evidence="2">Nucleus</location>
    </subcellularLocation>
</comment>
<dbReference type="Proteomes" id="UP001586593">
    <property type="component" value="Unassembled WGS sequence"/>
</dbReference>
<evidence type="ECO:0000256" key="5">
    <source>
        <dbReference type="ARBA" id="ARBA00006169"/>
    </source>
</evidence>
<dbReference type="InterPro" id="IPR044248">
    <property type="entry name" value="DPH3/4-like"/>
</dbReference>
<feature type="domain" description="J" evidence="12">
    <location>
        <begin position="12"/>
        <end position="87"/>
    </location>
</feature>
<dbReference type="PROSITE" id="PS51074">
    <property type="entry name" value="DPH_MB"/>
    <property type="match status" value="1"/>
</dbReference>
<evidence type="ECO:0000256" key="1">
    <source>
        <dbReference type="ARBA" id="ARBA00003474"/>
    </source>
</evidence>
<keyword evidence="11" id="KW-0539">Nucleus</keyword>
<feature type="domain" description="DPH-type MB" evidence="13">
    <location>
        <begin position="109"/>
        <end position="171"/>
    </location>
</feature>
<evidence type="ECO:0000256" key="7">
    <source>
        <dbReference type="ARBA" id="ARBA00022490"/>
    </source>
</evidence>
<evidence type="ECO:0000259" key="12">
    <source>
        <dbReference type="PROSITE" id="PS50076"/>
    </source>
</evidence>